<dbReference type="Gene3D" id="3.40.630.30">
    <property type="match status" value="1"/>
</dbReference>
<accession>A0A167NGG4</accession>
<keyword evidence="2" id="KW-1185">Reference proteome</keyword>
<evidence type="ECO:0000313" key="2">
    <source>
        <dbReference type="Proteomes" id="UP000076738"/>
    </source>
</evidence>
<protein>
    <recommendedName>
        <fullName evidence="3">N-acetyltransferase domain-containing protein</fullName>
    </recommendedName>
</protein>
<proteinExistence type="predicted"/>
<dbReference type="AlphaFoldDB" id="A0A167NGG4"/>
<gene>
    <name evidence="1" type="ORF">CALVIDRAFT_562590</name>
</gene>
<name>A0A167NGG4_CALVF</name>
<evidence type="ECO:0000313" key="1">
    <source>
        <dbReference type="EMBL" id="KZO97685.1"/>
    </source>
</evidence>
<evidence type="ECO:0008006" key="3">
    <source>
        <dbReference type="Google" id="ProtNLM"/>
    </source>
</evidence>
<dbReference type="PANTHER" id="PTHR42791">
    <property type="entry name" value="GNAT FAMILY ACETYLTRANSFERASE"/>
    <property type="match status" value="1"/>
</dbReference>
<organism evidence="1 2">
    <name type="scientific">Calocera viscosa (strain TUFC12733)</name>
    <dbReference type="NCBI Taxonomy" id="1330018"/>
    <lineage>
        <taxon>Eukaryota</taxon>
        <taxon>Fungi</taxon>
        <taxon>Dikarya</taxon>
        <taxon>Basidiomycota</taxon>
        <taxon>Agaricomycotina</taxon>
        <taxon>Dacrymycetes</taxon>
        <taxon>Dacrymycetales</taxon>
        <taxon>Dacrymycetaceae</taxon>
        <taxon>Calocera</taxon>
    </lineage>
</organism>
<sequence length="261" mass="29415">MDLNGCSNLPILVRRLVAPSERELAGVLRVMRLAFEHDPFVSALLAGNLSPERVDALNGCMVRGALVEGEGEVWVAEVEREEMNGVREVVGQALWFLPGYHFMSSERQREVVRWEELGRLLGEKQERWFLEYCLPRLGALFARCLPTPGDTIDDSYHLQIVSVLPEYHNHGVAGAVVAPVFERAVRTGRRVLGEATKAHNVKVYEHVGCKLLGVEEFWPLPENGGESFKLWAMELKPEALTVNPHWSKRKTRTPARTLAKL</sequence>
<dbReference type="PANTHER" id="PTHR42791:SF1">
    <property type="entry name" value="N-ACETYLTRANSFERASE DOMAIN-CONTAINING PROTEIN"/>
    <property type="match status" value="1"/>
</dbReference>
<dbReference type="OrthoDB" id="61113at2759"/>
<reference evidence="1 2" key="1">
    <citation type="journal article" date="2016" name="Mol. Biol. Evol.">
        <title>Comparative Genomics of Early-Diverging Mushroom-Forming Fungi Provides Insights into the Origins of Lignocellulose Decay Capabilities.</title>
        <authorList>
            <person name="Nagy L.G."/>
            <person name="Riley R."/>
            <person name="Tritt A."/>
            <person name="Adam C."/>
            <person name="Daum C."/>
            <person name="Floudas D."/>
            <person name="Sun H."/>
            <person name="Yadav J.S."/>
            <person name="Pangilinan J."/>
            <person name="Larsson K.H."/>
            <person name="Matsuura K."/>
            <person name="Barry K."/>
            <person name="Labutti K."/>
            <person name="Kuo R."/>
            <person name="Ohm R.A."/>
            <person name="Bhattacharya S.S."/>
            <person name="Shirouzu T."/>
            <person name="Yoshinaga Y."/>
            <person name="Martin F.M."/>
            <person name="Grigoriev I.V."/>
            <person name="Hibbett D.S."/>
        </authorList>
    </citation>
    <scope>NUCLEOTIDE SEQUENCE [LARGE SCALE GENOMIC DNA]</scope>
    <source>
        <strain evidence="1 2">TUFC12733</strain>
    </source>
</reference>
<dbReference type="EMBL" id="KV417278">
    <property type="protein sequence ID" value="KZO97685.1"/>
    <property type="molecule type" value="Genomic_DNA"/>
</dbReference>
<dbReference type="SUPFAM" id="SSF55729">
    <property type="entry name" value="Acyl-CoA N-acyltransferases (Nat)"/>
    <property type="match status" value="1"/>
</dbReference>
<dbReference type="Proteomes" id="UP000076738">
    <property type="component" value="Unassembled WGS sequence"/>
</dbReference>
<dbReference type="InterPro" id="IPR016181">
    <property type="entry name" value="Acyl_CoA_acyltransferase"/>
</dbReference>
<dbReference type="InterPro" id="IPR052523">
    <property type="entry name" value="Trichothecene_AcTrans"/>
</dbReference>